<gene>
    <name evidence="2" type="ORF">NDES1114_LOCUS7700</name>
</gene>
<accession>A0A7S1LE86</accession>
<feature type="compositionally biased region" description="Polar residues" evidence="1">
    <location>
        <begin position="254"/>
        <end position="263"/>
    </location>
</feature>
<organism evidence="2">
    <name type="scientific">Neobodo designis</name>
    <name type="common">Flagellated protozoan</name>
    <name type="synonym">Bodo designis</name>
    <dbReference type="NCBI Taxonomy" id="312471"/>
    <lineage>
        <taxon>Eukaryota</taxon>
        <taxon>Discoba</taxon>
        <taxon>Euglenozoa</taxon>
        <taxon>Kinetoplastea</taxon>
        <taxon>Metakinetoplastina</taxon>
        <taxon>Neobodonida</taxon>
        <taxon>Neobodo</taxon>
    </lineage>
</organism>
<reference evidence="2" key="1">
    <citation type="submission" date="2021-01" db="EMBL/GenBank/DDBJ databases">
        <authorList>
            <person name="Corre E."/>
            <person name="Pelletier E."/>
            <person name="Niang G."/>
            <person name="Scheremetjew M."/>
            <person name="Finn R."/>
            <person name="Kale V."/>
            <person name="Holt S."/>
            <person name="Cochrane G."/>
            <person name="Meng A."/>
            <person name="Brown T."/>
            <person name="Cohen L."/>
        </authorList>
    </citation>
    <scope>NUCLEOTIDE SEQUENCE</scope>
    <source>
        <strain evidence="2">CCAP 1951/1</strain>
    </source>
</reference>
<feature type="region of interest" description="Disordered" evidence="1">
    <location>
        <begin position="1"/>
        <end position="209"/>
    </location>
</feature>
<evidence type="ECO:0000313" key="2">
    <source>
        <dbReference type="EMBL" id="CAD9101931.1"/>
    </source>
</evidence>
<dbReference type="AlphaFoldDB" id="A0A7S1LE86"/>
<dbReference type="EMBL" id="HBGF01011555">
    <property type="protein sequence ID" value="CAD9101931.1"/>
    <property type="molecule type" value="Transcribed_RNA"/>
</dbReference>
<feature type="compositionally biased region" description="Low complexity" evidence="1">
    <location>
        <begin position="181"/>
        <end position="194"/>
    </location>
</feature>
<sequence>MGCANSAEAPSSEAVAKDAQNGPSPHDGSAEDRAGVSCDQLTRSVPATAANPLAASSVGGPTTAPDPNDEAHGSCRSPATRHDAAADFTSLKSYCPDTERANNNGPAAVPSNGTPAEGTRSAALPPLPGGGASSYGAASQRSSSKPGRRRPNGAPGRGSSDASDPNDDARSAGGMGLFELAGSNGDAASANGGSRQNVSSRAPPAPQRSFATMATAGMGGRSAFNGTGRGGSAANVASHTYSAIFASGTAGRLPSTNNARQSASGGGGGTSVFRQNPFAALATGEFQEAGAEGPPSLFTTANVAQIASVAERSFDQRVQEWVDDVAGATTPEPLVDESDSDGVEKRRRSPRERDTKDPLAQPCFTLAE</sequence>
<feature type="compositionally biased region" description="Low complexity" evidence="1">
    <location>
        <begin position="134"/>
        <end position="144"/>
    </location>
</feature>
<proteinExistence type="predicted"/>
<feature type="region of interest" description="Disordered" evidence="1">
    <location>
        <begin position="321"/>
        <end position="368"/>
    </location>
</feature>
<feature type="region of interest" description="Disordered" evidence="1">
    <location>
        <begin position="249"/>
        <end position="276"/>
    </location>
</feature>
<protein>
    <submittedName>
        <fullName evidence="2">Uncharacterized protein</fullName>
    </submittedName>
</protein>
<name>A0A7S1LE86_NEODS</name>
<evidence type="ECO:0000256" key="1">
    <source>
        <dbReference type="SAM" id="MobiDB-lite"/>
    </source>
</evidence>